<dbReference type="SUPFAM" id="SSF53822">
    <property type="entry name" value="Periplasmic binding protein-like I"/>
    <property type="match status" value="1"/>
</dbReference>
<dbReference type="InterPro" id="IPR028082">
    <property type="entry name" value="Peripla_BP_I"/>
</dbReference>
<proteinExistence type="predicted"/>
<evidence type="ECO:0000259" key="4">
    <source>
        <dbReference type="Pfam" id="PF13407"/>
    </source>
</evidence>
<reference evidence="5" key="1">
    <citation type="submission" date="2018-02" db="EMBL/GenBank/DDBJ databases">
        <authorList>
            <person name="Kim S.-K."/>
            <person name="Jung H.-I."/>
            <person name="Lee S.-W."/>
        </authorList>
    </citation>
    <scope>NUCLEOTIDE SEQUENCE</scope>
    <source>
        <strain evidence="5">SK3146</strain>
    </source>
</reference>
<evidence type="ECO:0000256" key="2">
    <source>
        <dbReference type="SAM" id="MobiDB-lite"/>
    </source>
</evidence>
<dbReference type="RefSeq" id="WP_249863524.1">
    <property type="nucleotide sequence ID" value="NZ_CP027059.1"/>
</dbReference>
<gene>
    <name evidence="5" type="primary">lsrB_1</name>
    <name evidence="5" type="ORF">SK3146_00438</name>
</gene>
<evidence type="ECO:0000313" key="5">
    <source>
        <dbReference type="EMBL" id="UQZ81282.1"/>
    </source>
</evidence>
<dbReference type="Proteomes" id="UP001057134">
    <property type="component" value="Chromosome"/>
</dbReference>
<dbReference type="PROSITE" id="PS51257">
    <property type="entry name" value="PROKAR_LIPOPROTEIN"/>
    <property type="match status" value="1"/>
</dbReference>
<reference evidence="5" key="2">
    <citation type="journal article" date="2021" name="J Anim Sci Technol">
        <title>Complete genome sequence of Paenibacillus konkukensis sp. nov. SK3146 as a potential probiotic strain.</title>
        <authorList>
            <person name="Jung H.I."/>
            <person name="Park S."/>
            <person name="Niu K.M."/>
            <person name="Lee S.W."/>
            <person name="Kothari D."/>
            <person name="Yi K.J."/>
            <person name="Kim S.K."/>
        </authorList>
    </citation>
    <scope>NUCLEOTIDE SEQUENCE</scope>
    <source>
        <strain evidence="5">SK3146</strain>
    </source>
</reference>
<dbReference type="InterPro" id="IPR050555">
    <property type="entry name" value="Bact_Solute-Bind_Prot2"/>
</dbReference>
<protein>
    <submittedName>
        <fullName evidence="5">Autoinducer 2-binding protein LsrB</fullName>
    </submittedName>
</protein>
<accession>A0ABY4RFS7</accession>
<evidence type="ECO:0000256" key="3">
    <source>
        <dbReference type="SAM" id="SignalP"/>
    </source>
</evidence>
<dbReference type="PANTHER" id="PTHR30036:SF8">
    <property type="entry name" value="ABC-TYPE SUGAR TRANSPORT SYSTEM PERIPLASMIC COMPONENT-LIKE PROTEIN"/>
    <property type="match status" value="1"/>
</dbReference>
<comment type="subcellular location">
    <subcellularLocation>
        <location evidence="1">Cell envelope</location>
    </subcellularLocation>
</comment>
<dbReference type="InterPro" id="IPR025997">
    <property type="entry name" value="SBP_2_dom"/>
</dbReference>
<feature type="domain" description="Periplasmic binding protein" evidence="4">
    <location>
        <begin position="62"/>
        <end position="318"/>
    </location>
</feature>
<dbReference type="CDD" id="cd06302">
    <property type="entry name" value="PBP1_LsrB_Quorum_Sensing-like"/>
    <property type="match status" value="1"/>
</dbReference>
<dbReference type="Pfam" id="PF13407">
    <property type="entry name" value="Peripla_BP_4"/>
    <property type="match status" value="1"/>
</dbReference>
<evidence type="ECO:0000313" key="6">
    <source>
        <dbReference type="Proteomes" id="UP001057134"/>
    </source>
</evidence>
<dbReference type="EMBL" id="CP027059">
    <property type="protein sequence ID" value="UQZ81282.1"/>
    <property type="molecule type" value="Genomic_DNA"/>
</dbReference>
<feature type="chain" id="PRO_5045739551" evidence="3">
    <location>
        <begin position="21"/>
        <end position="357"/>
    </location>
</feature>
<dbReference type="PANTHER" id="PTHR30036">
    <property type="entry name" value="D-XYLOSE-BINDING PERIPLASMIC PROTEIN"/>
    <property type="match status" value="1"/>
</dbReference>
<keyword evidence="3" id="KW-0732">Signal</keyword>
<keyword evidence="6" id="KW-1185">Reference proteome</keyword>
<sequence length="357" mass="38232">MVRRMSICLLLAVAVLTACSASGGKPQYEVIYTMDAPPPTAGTGSAEETPQPPDGEKKSYTIGMVPKAMENPYFNVANDGAQEAAADLGVKVLFRGPQTADSDQQAKAIESLLASGVDLLAVSANDPERLAPVLRQAKEKGVKVITWDSDTFPESRAFFVNMVDPETLGRHLMDTMAAHIPDHGEFAVLTGSLSAASLNEFIQWIRTQQEQFYPNMKLVEVAPTDDLPQKAYEAASRLLKDHPRLAGIIGNSAIATPAAAQAIKEAGQAGVVKVVGLSTPVLIGSYLKDGSAQMATLWSPKRLGYLTVALAKQYLDGELPYNGEAVNNVGHIRVNGDKVIMGEPLDFTKQNAGQYDF</sequence>
<organism evidence="5 6">
    <name type="scientific">Paenibacillus konkukensis</name>
    <dbReference type="NCBI Taxonomy" id="2020716"/>
    <lineage>
        <taxon>Bacteria</taxon>
        <taxon>Bacillati</taxon>
        <taxon>Bacillota</taxon>
        <taxon>Bacilli</taxon>
        <taxon>Bacillales</taxon>
        <taxon>Paenibacillaceae</taxon>
        <taxon>Paenibacillus</taxon>
    </lineage>
</organism>
<feature type="region of interest" description="Disordered" evidence="2">
    <location>
        <begin position="39"/>
        <end position="58"/>
    </location>
</feature>
<feature type="signal peptide" evidence="3">
    <location>
        <begin position="1"/>
        <end position="20"/>
    </location>
</feature>
<name>A0ABY4RFS7_9BACL</name>
<evidence type="ECO:0000256" key="1">
    <source>
        <dbReference type="ARBA" id="ARBA00004196"/>
    </source>
</evidence>
<dbReference type="Gene3D" id="3.40.50.2300">
    <property type="match status" value="2"/>
</dbReference>